<dbReference type="SUPFAM" id="SSF53686">
    <property type="entry name" value="Tryptophan synthase beta subunit-like PLP-dependent enzymes"/>
    <property type="match status" value="1"/>
</dbReference>
<accession>A0ABD5YEJ6</accession>
<dbReference type="AlphaFoldDB" id="A0ABD5YEJ6"/>
<comment type="cofactor">
    <cofactor evidence="1">
        <name>pyridoxal 5'-phosphate</name>
        <dbReference type="ChEBI" id="CHEBI:597326"/>
    </cofactor>
</comment>
<comment type="caution">
    <text evidence="6">The sequence shown here is derived from an EMBL/GenBank/DDBJ whole genome shotgun (WGS) entry which is preliminary data.</text>
</comment>
<evidence type="ECO:0000256" key="2">
    <source>
        <dbReference type="ARBA" id="ARBA00022898"/>
    </source>
</evidence>
<organism evidence="6 7">
    <name type="scientific">Halorubrum yunnanense</name>
    <dbReference type="NCBI Taxonomy" id="1526162"/>
    <lineage>
        <taxon>Archaea</taxon>
        <taxon>Methanobacteriati</taxon>
        <taxon>Methanobacteriota</taxon>
        <taxon>Stenosarchaea group</taxon>
        <taxon>Halobacteria</taxon>
        <taxon>Halobacteriales</taxon>
        <taxon>Haloferacaceae</taxon>
        <taxon>Halorubrum</taxon>
    </lineage>
</organism>
<evidence type="ECO:0000313" key="6">
    <source>
        <dbReference type="EMBL" id="MFC7187799.1"/>
    </source>
</evidence>
<keyword evidence="7" id="KW-1185">Reference proteome</keyword>
<dbReference type="GO" id="GO:0016829">
    <property type="term" value="F:lyase activity"/>
    <property type="evidence" value="ECO:0007669"/>
    <property type="project" value="UniProtKB-KW"/>
</dbReference>
<dbReference type="Gene3D" id="3.40.50.1100">
    <property type="match status" value="4"/>
</dbReference>
<evidence type="ECO:0000313" key="7">
    <source>
        <dbReference type="Proteomes" id="UP001596390"/>
    </source>
</evidence>
<proteinExistence type="predicted"/>
<reference evidence="6 7" key="1">
    <citation type="journal article" date="2019" name="Int. J. Syst. Evol. Microbiol.">
        <title>The Global Catalogue of Microorganisms (GCM) 10K type strain sequencing project: providing services to taxonomists for standard genome sequencing and annotation.</title>
        <authorList>
            <consortium name="The Broad Institute Genomics Platform"/>
            <consortium name="The Broad Institute Genome Sequencing Center for Infectious Disease"/>
            <person name="Wu L."/>
            <person name="Ma J."/>
        </authorList>
    </citation>
    <scope>NUCLEOTIDE SEQUENCE [LARGE SCALE GENOMIC DNA]</scope>
    <source>
        <strain evidence="6 7">Q85</strain>
    </source>
</reference>
<keyword evidence="2" id="KW-0663">Pyridoxal phosphate</keyword>
<dbReference type="PANTHER" id="PTHR48078:SF6">
    <property type="entry name" value="L-THREONINE DEHYDRATASE CATABOLIC TDCB"/>
    <property type="match status" value="1"/>
</dbReference>
<gene>
    <name evidence="6" type="ORF">ACFQMK_13110</name>
</gene>
<evidence type="ECO:0000256" key="4">
    <source>
        <dbReference type="SAM" id="MobiDB-lite"/>
    </source>
</evidence>
<evidence type="ECO:0000256" key="3">
    <source>
        <dbReference type="ARBA" id="ARBA00023239"/>
    </source>
</evidence>
<feature type="region of interest" description="Disordered" evidence="4">
    <location>
        <begin position="131"/>
        <end position="156"/>
    </location>
</feature>
<evidence type="ECO:0000259" key="5">
    <source>
        <dbReference type="Pfam" id="PF00291"/>
    </source>
</evidence>
<dbReference type="Proteomes" id="UP001596390">
    <property type="component" value="Unassembled WGS sequence"/>
</dbReference>
<dbReference type="PANTHER" id="PTHR48078">
    <property type="entry name" value="THREONINE DEHYDRATASE, MITOCHONDRIAL-RELATED"/>
    <property type="match status" value="1"/>
</dbReference>
<sequence length="257" mass="27517">MTPSADVYLKRADTLPTGAFKVRDGVTVISRLGEEFHDPDLIAASTGNHGQSVAYAGRVFDDARERAEALAAERGYQYVHSANKPALVAGVGTARLEVVEELPGVDYLFSPVGGGGGCDGLLSHRRRTYRRRRDQRPVGGRTGDTPGLVRGPPRPHDRMETFAGGVATRVPFAVKMGALWESLDEFRLVSETAIEIGVREMLTEAGTPAEGASATSLAAMREMEAKIRVKTDMLPSTGRNVSPGKLRTLLAGESLGE</sequence>
<protein>
    <submittedName>
        <fullName evidence="6">Pyridoxal-phosphate dependent enzyme</fullName>
    </submittedName>
</protein>
<dbReference type="RefSeq" id="WP_267665266.1">
    <property type="nucleotide sequence ID" value="NZ_JAODIX010000062.1"/>
</dbReference>
<feature type="domain" description="Tryptophan synthase beta chain-like PALP" evidence="5">
    <location>
        <begin position="59"/>
        <end position="228"/>
    </location>
</feature>
<dbReference type="InterPro" id="IPR036052">
    <property type="entry name" value="TrpB-like_PALP_sf"/>
</dbReference>
<keyword evidence="3" id="KW-0456">Lyase</keyword>
<dbReference type="EMBL" id="JBHSZZ010000062">
    <property type="protein sequence ID" value="MFC7187799.1"/>
    <property type="molecule type" value="Genomic_DNA"/>
</dbReference>
<name>A0ABD5YEJ6_9EURY</name>
<dbReference type="InterPro" id="IPR050147">
    <property type="entry name" value="Ser/Thr_Dehydratase"/>
</dbReference>
<evidence type="ECO:0000256" key="1">
    <source>
        <dbReference type="ARBA" id="ARBA00001933"/>
    </source>
</evidence>
<dbReference type="InterPro" id="IPR001926">
    <property type="entry name" value="TrpB-like_PALP"/>
</dbReference>
<dbReference type="Pfam" id="PF00291">
    <property type="entry name" value="PALP"/>
    <property type="match status" value="1"/>
</dbReference>